<protein>
    <submittedName>
        <fullName evidence="2">Uncharacterized protein</fullName>
    </submittedName>
</protein>
<feature type="transmembrane region" description="Helical" evidence="1">
    <location>
        <begin position="53"/>
        <end position="73"/>
    </location>
</feature>
<feature type="transmembrane region" description="Helical" evidence="1">
    <location>
        <begin position="85"/>
        <end position="103"/>
    </location>
</feature>
<organism evidence="2 3">
    <name type="scientific">Bradyrhizobium lablabi</name>
    <dbReference type="NCBI Taxonomy" id="722472"/>
    <lineage>
        <taxon>Bacteria</taxon>
        <taxon>Pseudomonadati</taxon>
        <taxon>Pseudomonadota</taxon>
        <taxon>Alphaproteobacteria</taxon>
        <taxon>Hyphomicrobiales</taxon>
        <taxon>Nitrobacteraceae</taxon>
        <taxon>Bradyrhizobium</taxon>
    </lineage>
</organism>
<keyword evidence="1" id="KW-0812">Transmembrane</keyword>
<evidence type="ECO:0000256" key="1">
    <source>
        <dbReference type="SAM" id="Phobius"/>
    </source>
</evidence>
<sequence>MRLGGDAKGLVAVSLVGLVYAVPIIFIETFVLSGLPAALVIWLSEKFQLRSGLFFGGAGAAIGGLFDVLLHVVSRGYTAGKPASGSLLFALAGLMAGLTYWLVAGKHAGRNRSSDAA</sequence>
<keyword evidence="1" id="KW-0472">Membrane</keyword>
<reference evidence="2 3" key="1">
    <citation type="submission" date="2014-03" db="EMBL/GenBank/DDBJ databases">
        <title>Bradyrhizobium valentinum sp. nov., isolated from effective nodules of Lupinus mariae-josephae, a lupine endemic of basic-lime soils in Eastern Spain.</title>
        <authorList>
            <person name="Duran D."/>
            <person name="Rey L."/>
            <person name="Navarro A."/>
            <person name="Busquets A."/>
            <person name="Imperial J."/>
            <person name="Ruiz-Argueso T."/>
        </authorList>
    </citation>
    <scope>NUCLEOTIDE SEQUENCE [LARGE SCALE GENOMIC DNA]</scope>
    <source>
        <strain evidence="2 3">CCBAU 23086</strain>
    </source>
</reference>
<evidence type="ECO:0000313" key="2">
    <source>
        <dbReference type="EMBL" id="KRR19275.1"/>
    </source>
</evidence>
<accession>A0A0R3MGL2</accession>
<dbReference type="EMBL" id="LLYB01000097">
    <property type="protein sequence ID" value="KRR19275.1"/>
    <property type="molecule type" value="Genomic_DNA"/>
</dbReference>
<proteinExistence type="predicted"/>
<feature type="transmembrane region" description="Helical" evidence="1">
    <location>
        <begin position="20"/>
        <end position="41"/>
    </location>
</feature>
<name>A0A0R3MGL2_9BRAD</name>
<dbReference type="AlphaFoldDB" id="A0A0R3MGL2"/>
<evidence type="ECO:0000313" key="3">
    <source>
        <dbReference type="Proteomes" id="UP000051660"/>
    </source>
</evidence>
<keyword evidence="1" id="KW-1133">Transmembrane helix</keyword>
<comment type="caution">
    <text evidence="2">The sequence shown here is derived from an EMBL/GenBank/DDBJ whole genome shotgun (WGS) entry which is preliminary data.</text>
</comment>
<dbReference type="Proteomes" id="UP000051660">
    <property type="component" value="Unassembled WGS sequence"/>
</dbReference>
<gene>
    <name evidence="2" type="ORF">CQ14_35165</name>
</gene>